<protein>
    <submittedName>
        <fullName evidence="1">Uncharacterized protein</fullName>
    </submittedName>
</protein>
<evidence type="ECO:0000313" key="1">
    <source>
        <dbReference type="EMBL" id="KAJ3001277.1"/>
    </source>
</evidence>
<proteinExistence type="predicted"/>
<sequence length="195" mass="21863">MKVMIKDNLAFSKRLVNGAEGIVTRVIYEECGSRRFASVVYVRVPGAGKVCDDLEEDVVPIFPEPVSFAVDVCINGQASKVSVSRLQMPLIPAYAYTDYKSQGKSLKYAILDIESAFTLQGVYVMLSRVQSLQGVLILRPFSLVKLYSRLSQELRAELGRIDKLAELTAQRFDMATCREGRMPLNYTRGEFEADF</sequence>
<reference evidence="1" key="1">
    <citation type="submission" date="2022-08" db="EMBL/GenBank/DDBJ databases">
        <title>Genome Sequence of Pycnoporus sanguineus.</title>
        <authorList>
            <person name="Buettner E."/>
        </authorList>
    </citation>
    <scope>NUCLEOTIDE SEQUENCE</scope>
    <source>
        <strain evidence="1">CG-C14</strain>
    </source>
</reference>
<accession>A0ACC1PS26</accession>
<name>A0ACC1PS26_9APHY</name>
<dbReference type="EMBL" id="JANSHE010001751">
    <property type="protein sequence ID" value="KAJ3001277.1"/>
    <property type="molecule type" value="Genomic_DNA"/>
</dbReference>
<keyword evidence="2" id="KW-1185">Reference proteome</keyword>
<comment type="caution">
    <text evidence="1">The sequence shown here is derived from an EMBL/GenBank/DDBJ whole genome shotgun (WGS) entry which is preliminary data.</text>
</comment>
<dbReference type="Proteomes" id="UP001144978">
    <property type="component" value="Unassembled WGS sequence"/>
</dbReference>
<evidence type="ECO:0000313" key="2">
    <source>
        <dbReference type="Proteomes" id="UP001144978"/>
    </source>
</evidence>
<organism evidence="1 2">
    <name type="scientific">Trametes sanguinea</name>
    <dbReference type="NCBI Taxonomy" id="158606"/>
    <lineage>
        <taxon>Eukaryota</taxon>
        <taxon>Fungi</taxon>
        <taxon>Dikarya</taxon>
        <taxon>Basidiomycota</taxon>
        <taxon>Agaricomycotina</taxon>
        <taxon>Agaricomycetes</taxon>
        <taxon>Polyporales</taxon>
        <taxon>Polyporaceae</taxon>
        <taxon>Trametes</taxon>
    </lineage>
</organism>
<gene>
    <name evidence="1" type="ORF">NUW54_g6534</name>
</gene>